<sequence length="277" mass="31079">MTQRSILITGCSSGIGADAARTLHARGWQVFASCRAEYDCEKLRAEGLQSPRLDYEDPVSIRTALDEVLDATGGTLDAVFNNGAYAIPGAVEDVPRDALRAIYETNLFGVHDLTREVIPVMRAQGHGRIINCSSILGFIPMKWRGAYVSTKYAMEGLTDVLRLEMADTGIDVILIEPGPITSRIRENSRRPFETWIDWKESARKDQYESGLLKRLYHDKDKPDAFELPPSAVTRKLVHALEAPRPRPRYYVTTPTYLMGMARRLLPTRGLDWLIARG</sequence>
<evidence type="ECO:0000313" key="4">
    <source>
        <dbReference type="EMBL" id="PWG18536.1"/>
    </source>
</evidence>
<evidence type="ECO:0000256" key="2">
    <source>
        <dbReference type="ARBA" id="ARBA00023002"/>
    </source>
</evidence>
<dbReference type="OrthoDB" id="9793825at2"/>
<evidence type="ECO:0000256" key="1">
    <source>
        <dbReference type="ARBA" id="ARBA00006484"/>
    </source>
</evidence>
<comment type="caution">
    <text evidence="4">The sequence shown here is derived from an EMBL/GenBank/DDBJ whole genome shotgun (WGS) entry which is preliminary data.</text>
</comment>
<dbReference type="Gene3D" id="3.40.50.720">
    <property type="entry name" value="NAD(P)-binding Rossmann-like Domain"/>
    <property type="match status" value="1"/>
</dbReference>
<gene>
    <name evidence="4" type="ORF">DFK10_01040</name>
</gene>
<dbReference type="RefSeq" id="WP_109385682.1">
    <property type="nucleotide sequence ID" value="NZ_QETF01000001.1"/>
</dbReference>
<dbReference type="PRINTS" id="PR00080">
    <property type="entry name" value="SDRFAMILY"/>
</dbReference>
<protein>
    <submittedName>
        <fullName evidence="4">Short-chain dehydrogenase</fullName>
    </submittedName>
</protein>
<dbReference type="AlphaFoldDB" id="A0A2V1P886"/>
<dbReference type="GO" id="GO:0016491">
    <property type="term" value="F:oxidoreductase activity"/>
    <property type="evidence" value="ECO:0007669"/>
    <property type="project" value="UniProtKB-KW"/>
</dbReference>
<keyword evidence="2" id="KW-0560">Oxidoreductase</keyword>
<dbReference type="PANTHER" id="PTHR44169:SF6">
    <property type="entry name" value="NADPH-DEPENDENT 1-ACYLDIHYDROXYACETONE PHOSPHATE REDUCTASE"/>
    <property type="match status" value="1"/>
</dbReference>
<accession>A0A2V1P886</accession>
<dbReference type="InterPro" id="IPR020904">
    <property type="entry name" value="Sc_DH/Rdtase_CS"/>
</dbReference>
<dbReference type="CDD" id="cd05374">
    <property type="entry name" value="17beta-HSD-like_SDR_c"/>
    <property type="match status" value="1"/>
</dbReference>
<evidence type="ECO:0000256" key="3">
    <source>
        <dbReference type="RuleBase" id="RU000363"/>
    </source>
</evidence>
<dbReference type="InterPro" id="IPR036291">
    <property type="entry name" value="NAD(P)-bd_dom_sf"/>
</dbReference>
<dbReference type="Pfam" id="PF00106">
    <property type="entry name" value="adh_short"/>
    <property type="match status" value="1"/>
</dbReference>
<name>A0A2V1P886_9RHOB</name>
<dbReference type="InterPro" id="IPR002347">
    <property type="entry name" value="SDR_fam"/>
</dbReference>
<dbReference type="Proteomes" id="UP000245293">
    <property type="component" value="Unassembled WGS sequence"/>
</dbReference>
<comment type="similarity">
    <text evidence="1 3">Belongs to the short-chain dehydrogenases/reductases (SDR) family.</text>
</comment>
<evidence type="ECO:0000313" key="5">
    <source>
        <dbReference type="Proteomes" id="UP000245293"/>
    </source>
</evidence>
<organism evidence="4 5">
    <name type="scientific">Salibaculum griseiflavum</name>
    <dbReference type="NCBI Taxonomy" id="1914409"/>
    <lineage>
        <taxon>Bacteria</taxon>
        <taxon>Pseudomonadati</taxon>
        <taxon>Pseudomonadota</taxon>
        <taxon>Alphaproteobacteria</taxon>
        <taxon>Rhodobacterales</taxon>
        <taxon>Roseobacteraceae</taxon>
        <taxon>Salibaculum</taxon>
    </lineage>
</organism>
<dbReference type="EMBL" id="QETF01000001">
    <property type="protein sequence ID" value="PWG18536.1"/>
    <property type="molecule type" value="Genomic_DNA"/>
</dbReference>
<dbReference type="PROSITE" id="PS00061">
    <property type="entry name" value="ADH_SHORT"/>
    <property type="match status" value="1"/>
</dbReference>
<reference evidence="5" key="1">
    <citation type="submission" date="2018-05" db="EMBL/GenBank/DDBJ databases">
        <authorList>
            <person name="Du Z."/>
            <person name="Wang X."/>
        </authorList>
    </citation>
    <scope>NUCLEOTIDE SEQUENCE [LARGE SCALE GENOMIC DNA]</scope>
    <source>
        <strain evidence="5">WDS4C29</strain>
    </source>
</reference>
<keyword evidence="5" id="KW-1185">Reference proteome</keyword>
<proteinExistence type="inferred from homology"/>
<dbReference type="PANTHER" id="PTHR44169">
    <property type="entry name" value="NADPH-DEPENDENT 1-ACYLDIHYDROXYACETONE PHOSPHATE REDUCTASE"/>
    <property type="match status" value="1"/>
</dbReference>
<dbReference type="PRINTS" id="PR00081">
    <property type="entry name" value="GDHRDH"/>
</dbReference>
<dbReference type="SUPFAM" id="SSF51735">
    <property type="entry name" value="NAD(P)-binding Rossmann-fold domains"/>
    <property type="match status" value="1"/>
</dbReference>